<reference evidence="5 6" key="1">
    <citation type="submission" date="2015-03" db="EMBL/GenBank/DDBJ databases">
        <title>Genome assembly of Sandaracinus amylolyticus DSM 53668.</title>
        <authorList>
            <person name="Sharma G."/>
            <person name="Subramanian S."/>
        </authorList>
    </citation>
    <scope>NUCLEOTIDE SEQUENCE [LARGE SCALE GENOMIC DNA]</scope>
    <source>
        <strain evidence="5 6">DSM 53668</strain>
    </source>
</reference>
<evidence type="ECO:0000256" key="2">
    <source>
        <dbReference type="ARBA" id="ARBA00023125"/>
    </source>
</evidence>
<gene>
    <name evidence="5" type="ORF">DB32_000747</name>
</gene>
<dbReference type="Gene3D" id="1.10.10.10">
    <property type="entry name" value="Winged helix-like DNA-binding domain superfamily/Winged helix DNA-binding domain"/>
    <property type="match status" value="1"/>
</dbReference>
<name>A0A0F6VZJ4_9BACT</name>
<dbReference type="PANTHER" id="PTHR30154:SF34">
    <property type="entry name" value="TRANSCRIPTIONAL REGULATOR AZLB"/>
    <property type="match status" value="1"/>
</dbReference>
<dbReference type="AlphaFoldDB" id="A0A0F6VZJ4"/>
<sequence>MRDPLDDIDRAILDALQRDARTSIAALADAVGLTTTPLRARLDKLEQTGVLRGYHADVDPAQVDRAVMAFVHVTLKDHALESHRRFVKATTAMSEVLEVHHIAGDEDFLLKVVVESVRAFESFLLDRLTPIAVIGRVKTTFVLSSAKHRGPVPLRDEAPVRAKRSTR</sequence>
<dbReference type="GO" id="GO:0043200">
    <property type="term" value="P:response to amino acid"/>
    <property type="evidence" value="ECO:0007669"/>
    <property type="project" value="TreeGrafter"/>
</dbReference>
<dbReference type="Pfam" id="PF01037">
    <property type="entry name" value="AsnC_trans_reg"/>
    <property type="match status" value="1"/>
</dbReference>
<keyword evidence="3" id="KW-0804">Transcription</keyword>
<keyword evidence="6" id="KW-1185">Reference proteome</keyword>
<dbReference type="GO" id="GO:0043565">
    <property type="term" value="F:sequence-specific DNA binding"/>
    <property type="evidence" value="ECO:0007669"/>
    <property type="project" value="InterPro"/>
</dbReference>
<dbReference type="KEGG" id="samy:DB32_000747"/>
<dbReference type="InterPro" id="IPR036388">
    <property type="entry name" value="WH-like_DNA-bd_sf"/>
</dbReference>
<dbReference type="InterPro" id="IPR019885">
    <property type="entry name" value="Tscrpt_reg_HTH_AsnC-type_CS"/>
</dbReference>
<dbReference type="InterPro" id="IPR000485">
    <property type="entry name" value="AsnC-type_HTH_dom"/>
</dbReference>
<proteinExistence type="predicted"/>
<dbReference type="Proteomes" id="UP000034883">
    <property type="component" value="Chromosome"/>
</dbReference>
<dbReference type="PROSITE" id="PS00519">
    <property type="entry name" value="HTH_ASNC_1"/>
    <property type="match status" value="1"/>
</dbReference>
<keyword evidence="1" id="KW-0805">Transcription regulation</keyword>
<protein>
    <submittedName>
        <fullName evidence="5">Transcriptional regulator, AsnC family protein</fullName>
    </submittedName>
</protein>
<dbReference type="Gene3D" id="3.30.70.920">
    <property type="match status" value="1"/>
</dbReference>
<evidence type="ECO:0000259" key="4">
    <source>
        <dbReference type="PROSITE" id="PS50956"/>
    </source>
</evidence>
<evidence type="ECO:0000256" key="3">
    <source>
        <dbReference type="ARBA" id="ARBA00023163"/>
    </source>
</evidence>
<dbReference type="PRINTS" id="PR00033">
    <property type="entry name" value="HTHASNC"/>
</dbReference>
<accession>A0A0F6VZJ4</accession>
<evidence type="ECO:0000313" key="5">
    <source>
        <dbReference type="EMBL" id="AKF03598.1"/>
    </source>
</evidence>
<dbReference type="STRING" id="927083.DB32_000747"/>
<dbReference type="SMART" id="SM00344">
    <property type="entry name" value="HTH_ASNC"/>
    <property type="match status" value="1"/>
</dbReference>
<dbReference type="InterPro" id="IPR036390">
    <property type="entry name" value="WH_DNA-bd_sf"/>
</dbReference>
<dbReference type="PROSITE" id="PS50956">
    <property type="entry name" value="HTH_ASNC_2"/>
    <property type="match status" value="1"/>
</dbReference>
<dbReference type="SUPFAM" id="SSF54909">
    <property type="entry name" value="Dimeric alpha+beta barrel"/>
    <property type="match status" value="1"/>
</dbReference>
<dbReference type="PANTHER" id="PTHR30154">
    <property type="entry name" value="LEUCINE-RESPONSIVE REGULATORY PROTEIN"/>
    <property type="match status" value="1"/>
</dbReference>
<dbReference type="InterPro" id="IPR011008">
    <property type="entry name" value="Dimeric_a/b-barrel"/>
</dbReference>
<dbReference type="SUPFAM" id="SSF46785">
    <property type="entry name" value="Winged helix' DNA-binding domain"/>
    <property type="match status" value="1"/>
</dbReference>
<dbReference type="InterPro" id="IPR019888">
    <property type="entry name" value="Tscrpt_reg_AsnC-like"/>
</dbReference>
<evidence type="ECO:0000313" key="6">
    <source>
        <dbReference type="Proteomes" id="UP000034883"/>
    </source>
</evidence>
<keyword evidence="2" id="KW-0238">DNA-binding</keyword>
<organism evidence="5 6">
    <name type="scientific">Sandaracinus amylolyticus</name>
    <dbReference type="NCBI Taxonomy" id="927083"/>
    <lineage>
        <taxon>Bacteria</taxon>
        <taxon>Pseudomonadati</taxon>
        <taxon>Myxococcota</taxon>
        <taxon>Polyangia</taxon>
        <taxon>Polyangiales</taxon>
        <taxon>Sandaracinaceae</taxon>
        <taxon>Sandaracinus</taxon>
    </lineage>
</organism>
<dbReference type="OrthoDB" id="9800326at2"/>
<dbReference type="GO" id="GO:0005829">
    <property type="term" value="C:cytosol"/>
    <property type="evidence" value="ECO:0007669"/>
    <property type="project" value="TreeGrafter"/>
</dbReference>
<dbReference type="Pfam" id="PF13404">
    <property type="entry name" value="HTH_AsnC-type"/>
    <property type="match status" value="1"/>
</dbReference>
<dbReference type="InterPro" id="IPR019887">
    <property type="entry name" value="Tscrpt_reg_AsnC/Lrp_C"/>
</dbReference>
<feature type="domain" description="HTH asnC-type" evidence="4">
    <location>
        <begin position="5"/>
        <end position="66"/>
    </location>
</feature>
<dbReference type="EMBL" id="CP011125">
    <property type="protein sequence ID" value="AKF03598.1"/>
    <property type="molecule type" value="Genomic_DNA"/>
</dbReference>
<evidence type="ECO:0000256" key="1">
    <source>
        <dbReference type="ARBA" id="ARBA00023015"/>
    </source>
</evidence>
<dbReference type="RefSeq" id="WP_053231040.1">
    <property type="nucleotide sequence ID" value="NZ_CP011125.1"/>
</dbReference>